<dbReference type="GO" id="GO:0071567">
    <property type="term" value="F:deUFMylase activity"/>
    <property type="evidence" value="ECO:0007669"/>
    <property type="project" value="TreeGrafter"/>
</dbReference>
<reference evidence="8 9" key="1">
    <citation type="submission" date="2015-12" db="EMBL/GenBank/DDBJ databases">
        <title>The genome of Folsomia candida.</title>
        <authorList>
            <person name="Faddeeva A."/>
            <person name="Derks M.F."/>
            <person name="Anvar Y."/>
            <person name="Smit S."/>
            <person name="Van Straalen N."/>
            <person name="Roelofs D."/>
        </authorList>
    </citation>
    <scope>NUCLEOTIDE SEQUENCE [LARGE SCALE GENOMIC DNA]</scope>
    <source>
        <strain evidence="8 9">VU population</strain>
        <tissue evidence="8">Whole body</tissue>
    </source>
</reference>
<comment type="caution">
    <text evidence="8">The sequence shown here is derived from an EMBL/GenBank/DDBJ whole genome shotgun (WGS) entry which is preliminary data.</text>
</comment>
<evidence type="ECO:0000256" key="1">
    <source>
        <dbReference type="ARBA" id="ARBA00008552"/>
    </source>
</evidence>
<evidence type="ECO:0000256" key="3">
    <source>
        <dbReference type="ARBA" id="ARBA00022786"/>
    </source>
</evidence>
<dbReference type="Pfam" id="PF07910">
    <property type="entry name" value="Peptidase_C78"/>
    <property type="match status" value="1"/>
</dbReference>
<feature type="domain" description="UFSP1/2/DUB catalytic" evidence="6">
    <location>
        <begin position="398"/>
        <end position="583"/>
    </location>
</feature>
<gene>
    <name evidence="8" type="ORF">Fcan01_12418</name>
</gene>
<dbReference type="InterPro" id="IPR038765">
    <property type="entry name" value="Papain-like_cys_pep_sf"/>
</dbReference>
<evidence type="ECO:0000259" key="6">
    <source>
        <dbReference type="Pfam" id="PF07910"/>
    </source>
</evidence>
<dbReference type="GO" id="GO:0005634">
    <property type="term" value="C:nucleus"/>
    <property type="evidence" value="ECO:0007669"/>
    <property type="project" value="TreeGrafter"/>
</dbReference>
<dbReference type="GO" id="GO:0005783">
    <property type="term" value="C:endoplasmic reticulum"/>
    <property type="evidence" value="ECO:0007669"/>
    <property type="project" value="TreeGrafter"/>
</dbReference>
<dbReference type="Pfam" id="PF20908">
    <property type="entry name" value="UfSP2_N"/>
    <property type="match status" value="1"/>
</dbReference>
<keyword evidence="3" id="KW-0833">Ubl conjugation pathway</keyword>
<organism evidence="8 9">
    <name type="scientific">Folsomia candida</name>
    <name type="common">Springtail</name>
    <dbReference type="NCBI Taxonomy" id="158441"/>
    <lineage>
        <taxon>Eukaryota</taxon>
        <taxon>Metazoa</taxon>
        <taxon>Ecdysozoa</taxon>
        <taxon>Arthropoda</taxon>
        <taxon>Hexapoda</taxon>
        <taxon>Collembola</taxon>
        <taxon>Entomobryomorpha</taxon>
        <taxon>Isotomoidea</taxon>
        <taxon>Isotomidae</taxon>
        <taxon>Proisotominae</taxon>
        <taxon>Folsomia</taxon>
    </lineage>
</organism>
<proteinExistence type="inferred from homology"/>
<dbReference type="PANTHER" id="PTHR48153:SF2">
    <property type="entry name" value="UFM1-SPECIFIC PROTEASE 2"/>
    <property type="match status" value="1"/>
</dbReference>
<feature type="domain" description="UFSP2 second" evidence="7">
    <location>
        <begin position="224"/>
        <end position="374"/>
    </location>
</feature>
<evidence type="ECO:0000313" key="9">
    <source>
        <dbReference type="Proteomes" id="UP000198287"/>
    </source>
</evidence>
<sequence>MSSIRPIISTTKSSPIKKVEILQTLHDKLLQGPPLLNALIYGLPAGFEGLETPVAITVVRYNNDDSLELACSTLPYGITLIGIAEFDSDETQDLYATLDQVEHAIVLKVTIDEGIVCSTGLDFLSPVNLEVVSELDFWNKQVTTFRLQGQLLLTSLLEIPDLKNGFTSAKSKVQHQAAYSFGKRGAFILPPDGNFSSTTDYNGESTSHTKGKVGDLLKSFKQETETKDKTVRYLPPASLVEVKIFFDQTKSNMDNSPLVVVFEKSASCKYFEHYLDLDVLVVIPMNARNSQLYEQFNLAVCNQLDFGFSNCIQKQLVNSISAEKPEVYHFWPGFGNHFTSIVYPQNTCLEKLKETRLELHNLFFVKETRPFFRQPASLFQTLVGLISPHVSLTPKFSETELVKGHYEYRHYMQEGFNDDGWGCAYRSLQSIVSWFRLQGFTSRDVPSHKEIQECLVSLGDKPQSFIGSKQWIGSTEVSFVLEALLGVSCRIMSLTSGGEMASRINELQSHFRIHGTPIMVGGGVLAHTIIGASCEPDSDTDVNFLVLDPHYTGKDELKTILGKGWVGWKDNNFWSKKDFYNLCMPLLPASI</sequence>
<evidence type="ECO:0000256" key="4">
    <source>
        <dbReference type="ARBA" id="ARBA00022801"/>
    </source>
</evidence>
<dbReference type="SUPFAM" id="SSF54001">
    <property type="entry name" value="Cysteine proteinases"/>
    <property type="match status" value="1"/>
</dbReference>
<protein>
    <submittedName>
        <fullName evidence="8">Ufm1-specific protease 2</fullName>
    </submittedName>
</protein>
<dbReference type="Proteomes" id="UP000198287">
    <property type="component" value="Unassembled WGS sequence"/>
</dbReference>
<dbReference type="InterPro" id="IPR049387">
    <property type="entry name" value="UFSP2-like_2nd"/>
</dbReference>
<dbReference type="EMBL" id="LNIX01000006">
    <property type="protein sequence ID" value="OXA52752.1"/>
    <property type="molecule type" value="Genomic_DNA"/>
</dbReference>
<dbReference type="InterPro" id="IPR012462">
    <property type="entry name" value="UFSP1/2_DUB_cat"/>
</dbReference>
<keyword evidence="4" id="KW-0378">Hydrolase</keyword>
<dbReference type="Gene3D" id="3.90.70.130">
    <property type="match status" value="1"/>
</dbReference>
<dbReference type="GO" id="GO:0006508">
    <property type="term" value="P:proteolysis"/>
    <property type="evidence" value="ECO:0007669"/>
    <property type="project" value="UniProtKB-KW"/>
</dbReference>
<keyword evidence="5" id="KW-0788">Thiol protease</keyword>
<keyword evidence="2 8" id="KW-0645">Protease</keyword>
<evidence type="ECO:0000259" key="7">
    <source>
        <dbReference type="Pfam" id="PF20908"/>
    </source>
</evidence>
<dbReference type="STRING" id="158441.A0A226E4U1"/>
<evidence type="ECO:0000256" key="5">
    <source>
        <dbReference type="ARBA" id="ARBA00022807"/>
    </source>
</evidence>
<accession>A0A226E4U1</accession>
<name>A0A226E4U1_FOLCA</name>
<dbReference type="OrthoDB" id="417506at2759"/>
<dbReference type="PANTHER" id="PTHR48153">
    <property type="entry name" value="UFM1-SPECIFIC PROTEASE 2"/>
    <property type="match status" value="1"/>
</dbReference>
<comment type="similarity">
    <text evidence="1">Belongs to the peptidase C78 family.</text>
</comment>
<evidence type="ECO:0000256" key="2">
    <source>
        <dbReference type="ARBA" id="ARBA00022670"/>
    </source>
</evidence>
<keyword evidence="9" id="KW-1185">Reference proteome</keyword>
<dbReference type="AlphaFoldDB" id="A0A226E4U1"/>
<evidence type="ECO:0000313" key="8">
    <source>
        <dbReference type="EMBL" id="OXA52752.1"/>
    </source>
</evidence>